<organism evidence="9 10">
    <name type="scientific">Aromatoleum evansii</name>
    <name type="common">Azoarcus evansii</name>
    <dbReference type="NCBI Taxonomy" id="59406"/>
    <lineage>
        <taxon>Bacteria</taxon>
        <taxon>Pseudomonadati</taxon>
        <taxon>Pseudomonadota</taxon>
        <taxon>Betaproteobacteria</taxon>
        <taxon>Rhodocyclales</taxon>
        <taxon>Rhodocyclaceae</taxon>
        <taxon>Aromatoleum</taxon>
    </lineage>
</organism>
<feature type="transmembrane region" description="Helical" evidence="6">
    <location>
        <begin position="319"/>
        <end position="344"/>
    </location>
</feature>
<feature type="transmembrane region" description="Helical" evidence="6">
    <location>
        <begin position="198"/>
        <end position="230"/>
    </location>
</feature>
<proteinExistence type="predicted"/>
<keyword evidence="10" id="KW-1185">Reference proteome</keyword>
<dbReference type="Pfam" id="PF04932">
    <property type="entry name" value="Wzy_C"/>
    <property type="match status" value="1"/>
</dbReference>
<dbReference type="EMBL" id="CP141259">
    <property type="protein sequence ID" value="WRL45552.1"/>
    <property type="molecule type" value="Genomic_DNA"/>
</dbReference>
<dbReference type="PANTHER" id="PTHR37422:SF13">
    <property type="entry name" value="LIPOPOLYSACCHARIDE BIOSYNTHESIS PROTEIN PA4999-RELATED"/>
    <property type="match status" value="1"/>
</dbReference>
<dbReference type="PANTHER" id="PTHR37422">
    <property type="entry name" value="TEICHURONIC ACID BIOSYNTHESIS PROTEIN TUAE"/>
    <property type="match status" value="1"/>
</dbReference>
<keyword evidence="9" id="KW-0436">Ligase</keyword>
<feature type="transmembrane region" description="Helical" evidence="6">
    <location>
        <begin position="365"/>
        <end position="385"/>
    </location>
</feature>
<evidence type="ECO:0000256" key="6">
    <source>
        <dbReference type="SAM" id="Phobius"/>
    </source>
</evidence>
<dbReference type="NCBIfam" id="TIGR03097">
    <property type="entry name" value="PEP_O_lig_1"/>
    <property type="match status" value="1"/>
</dbReference>
<evidence type="ECO:0000259" key="8">
    <source>
        <dbReference type="Pfam" id="PF19358"/>
    </source>
</evidence>
<dbReference type="Proteomes" id="UP001626593">
    <property type="component" value="Chromosome"/>
</dbReference>
<dbReference type="InterPro" id="IPR045979">
    <property type="entry name" value="DUF5935"/>
</dbReference>
<feature type="transmembrane region" description="Helical" evidence="6">
    <location>
        <begin position="170"/>
        <end position="186"/>
    </location>
</feature>
<evidence type="ECO:0000313" key="9">
    <source>
        <dbReference type="EMBL" id="WRL45552.1"/>
    </source>
</evidence>
<feature type="domain" description="O-antigen ligase-related" evidence="7">
    <location>
        <begin position="201"/>
        <end position="337"/>
    </location>
</feature>
<evidence type="ECO:0000256" key="5">
    <source>
        <dbReference type="SAM" id="MobiDB-lite"/>
    </source>
</evidence>
<keyword evidence="4 6" id="KW-0472">Membrane</keyword>
<reference evidence="9 10" key="1">
    <citation type="submission" date="2023-12" db="EMBL/GenBank/DDBJ databases">
        <title>A. evansii MAY27, complete genome.</title>
        <authorList>
            <person name="Wang Y."/>
        </authorList>
    </citation>
    <scope>NUCLEOTIDE SEQUENCE [LARGE SCALE GENOMIC DNA]</scope>
    <source>
        <strain evidence="9 10">MAY27</strain>
    </source>
</reference>
<gene>
    <name evidence="9" type="ORF">U5817_20460</name>
</gene>
<evidence type="ECO:0000256" key="2">
    <source>
        <dbReference type="ARBA" id="ARBA00022692"/>
    </source>
</evidence>
<feature type="domain" description="DUF5935" evidence="8">
    <location>
        <begin position="1"/>
        <end position="155"/>
    </location>
</feature>
<sequence>MRDIAVTLAVFGTLPFILRRPWIGILVWTWLGFMNPHRMAWGFSMSMPFAQIVAITTFVGMMLSSEPKRIPWERETKVLLAFVAWMTVTTIFAVYPSLAWEQFEKVIKIQLMIIVAMVLINTPERLKALVWTIALSLAFYGVKGGIFTIMKGGVHRVQGPPGTFIEGNNELGLALAMTVPLLYFLARGSTHRWIRPAVYAATVLTALAAIGTQSRGALVGMAVMGTVFWLKARHKFLVLLLGAFAILMVWAIMPEAWYQRMATINTYQEDASAMGRINAWWMAFNLACDRLFGGGFETFRYEMFHLYAPDPTDARDVHSIYFEVLGEHGFVGLFLFLLLAVFTWRSASIVRRAFKDHGTLEWMSELMAMVQVSLVAYLAAGAFLGMAYFDYYYNLILIVVVARVIMREAEAGARQRAAVAPAPANASGMSERFRRQPERHSVPARAPAGSVPRS</sequence>
<dbReference type="GO" id="GO:0016874">
    <property type="term" value="F:ligase activity"/>
    <property type="evidence" value="ECO:0007669"/>
    <property type="project" value="UniProtKB-KW"/>
</dbReference>
<feature type="compositionally biased region" description="Basic and acidic residues" evidence="5">
    <location>
        <begin position="431"/>
        <end position="441"/>
    </location>
</feature>
<name>A0ABZ1AI81_AROEV</name>
<feature type="transmembrane region" description="Helical" evidence="6">
    <location>
        <begin position="236"/>
        <end position="258"/>
    </location>
</feature>
<feature type="transmembrane region" description="Helical" evidence="6">
    <location>
        <begin position="78"/>
        <end position="100"/>
    </location>
</feature>
<accession>A0ABZ1AI81</accession>
<dbReference type="InterPro" id="IPR017528">
    <property type="entry name" value="CHP03097O-antigen_lig-rel"/>
</dbReference>
<feature type="region of interest" description="Disordered" evidence="5">
    <location>
        <begin position="419"/>
        <end position="454"/>
    </location>
</feature>
<comment type="subcellular location">
    <subcellularLocation>
        <location evidence="1">Membrane</location>
        <topology evidence="1">Multi-pass membrane protein</topology>
    </subcellularLocation>
</comment>
<keyword evidence="2 6" id="KW-0812">Transmembrane</keyword>
<feature type="transmembrane region" description="Helical" evidence="6">
    <location>
        <begin position="43"/>
        <end position="66"/>
    </location>
</feature>
<dbReference type="RefSeq" id="WP_407278622.1">
    <property type="nucleotide sequence ID" value="NZ_CP141259.1"/>
</dbReference>
<evidence type="ECO:0000256" key="4">
    <source>
        <dbReference type="ARBA" id="ARBA00023136"/>
    </source>
</evidence>
<evidence type="ECO:0000313" key="10">
    <source>
        <dbReference type="Proteomes" id="UP001626593"/>
    </source>
</evidence>
<evidence type="ECO:0000259" key="7">
    <source>
        <dbReference type="Pfam" id="PF04932"/>
    </source>
</evidence>
<dbReference type="Pfam" id="PF19358">
    <property type="entry name" value="DUF5935"/>
    <property type="match status" value="1"/>
</dbReference>
<dbReference type="InterPro" id="IPR051533">
    <property type="entry name" value="WaaL-like"/>
</dbReference>
<dbReference type="InterPro" id="IPR007016">
    <property type="entry name" value="O-antigen_ligase-rel_domated"/>
</dbReference>
<evidence type="ECO:0000256" key="3">
    <source>
        <dbReference type="ARBA" id="ARBA00022989"/>
    </source>
</evidence>
<protein>
    <submittedName>
        <fullName evidence="9">O-glycosylation ligase, exosortase A system-associated</fullName>
    </submittedName>
</protein>
<keyword evidence="3 6" id="KW-1133">Transmembrane helix</keyword>
<feature type="transmembrane region" description="Helical" evidence="6">
    <location>
        <begin position="129"/>
        <end position="150"/>
    </location>
</feature>
<evidence type="ECO:0000256" key="1">
    <source>
        <dbReference type="ARBA" id="ARBA00004141"/>
    </source>
</evidence>